<sequence length="163" mass="19383">MKLALGYLTSSISIIFISWIIGLIISAFIKETYFYKNKLSNLNFIRDEDTNRNIGLYIIKWIIKNTFFKFFNQKLKLNGRITASELKILRYEMTKSEIDHLIAFVFVLPFVLFKIFNQQYLFATILMIVNTLMNLYPSLLQQQNKRRIDKSRLLSLKQQNTYS</sequence>
<dbReference type="InterPro" id="IPR044021">
    <property type="entry name" value="CrtO"/>
</dbReference>
<comment type="function">
    <text evidence="12">Catalyzes the acylation of glycosyl-4,4'-diaponeurosporenoate, i.e. the esterification of glucose at the C6'' position with the carboxyl group of the C(15) fatty acid 12-methyltetradecanoic acid, to yield staphyloxanthin. This is the last step in the biosynthesis of this orange pigment, present in most staphylococci strains.</text>
</comment>
<keyword evidence="2" id="KW-1003">Cell membrane</keyword>
<evidence type="ECO:0000256" key="3">
    <source>
        <dbReference type="ARBA" id="ARBA00022679"/>
    </source>
</evidence>
<keyword evidence="4 13" id="KW-0812">Transmembrane</keyword>
<evidence type="ECO:0000313" key="15">
    <source>
        <dbReference type="Proteomes" id="UP000670527"/>
    </source>
</evidence>
<evidence type="ECO:0000256" key="1">
    <source>
        <dbReference type="ARBA" id="ARBA00004162"/>
    </source>
</evidence>
<name>A0ABS3TGS3_9BACT</name>
<keyword evidence="6 13" id="KW-1133">Transmembrane helix</keyword>
<gene>
    <name evidence="14" type="ORF">J4D97_19645</name>
</gene>
<evidence type="ECO:0000256" key="5">
    <source>
        <dbReference type="ARBA" id="ARBA00022729"/>
    </source>
</evidence>
<dbReference type="RefSeq" id="WP_208309057.1">
    <property type="nucleotide sequence ID" value="NZ_JAGETX010000019.1"/>
</dbReference>
<evidence type="ECO:0000256" key="10">
    <source>
        <dbReference type="ARBA" id="ARBA00023603"/>
    </source>
</evidence>
<accession>A0ABS3TGS3</accession>
<evidence type="ECO:0000256" key="13">
    <source>
        <dbReference type="SAM" id="Phobius"/>
    </source>
</evidence>
<dbReference type="Proteomes" id="UP000670527">
    <property type="component" value="Unassembled WGS sequence"/>
</dbReference>
<evidence type="ECO:0000256" key="6">
    <source>
        <dbReference type="ARBA" id="ARBA00022989"/>
    </source>
</evidence>
<feature type="transmembrane region" description="Helical" evidence="13">
    <location>
        <begin position="122"/>
        <end position="140"/>
    </location>
</feature>
<comment type="similarity">
    <text evidence="10">Belongs to the acyltransferase CrtO family.</text>
</comment>
<evidence type="ECO:0000256" key="9">
    <source>
        <dbReference type="ARBA" id="ARBA00023588"/>
    </source>
</evidence>
<organism evidence="14 15">
    <name type="scientific">Hymenobacter defluvii</name>
    <dbReference type="NCBI Taxonomy" id="2054411"/>
    <lineage>
        <taxon>Bacteria</taxon>
        <taxon>Pseudomonadati</taxon>
        <taxon>Bacteroidota</taxon>
        <taxon>Cytophagia</taxon>
        <taxon>Cytophagales</taxon>
        <taxon>Hymenobacteraceae</taxon>
        <taxon>Hymenobacter</taxon>
    </lineage>
</organism>
<comment type="pathway">
    <text evidence="9">Carotenoid biosynthesis; staphyloxanthin biosynthesis; staphyloxanthin from farnesyl diphosphate: step 5/5.</text>
</comment>
<reference evidence="14 15" key="1">
    <citation type="submission" date="2021-03" db="EMBL/GenBank/DDBJ databases">
        <authorList>
            <person name="Kim M.K."/>
        </authorList>
    </citation>
    <scope>NUCLEOTIDE SEQUENCE [LARGE SCALE GENOMIC DNA]</scope>
    <source>
        <strain evidence="14 15">BT507</strain>
    </source>
</reference>
<keyword evidence="5" id="KW-0732">Signal</keyword>
<evidence type="ECO:0000256" key="7">
    <source>
        <dbReference type="ARBA" id="ARBA00023136"/>
    </source>
</evidence>
<evidence type="ECO:0000256" key="2">
    <source>
        <dbReference type="ARBA" id="ARBA00022475"/>
    </source>
</evidence>
<keyword evidence="3" id="KW-0808">Transferase</keyword>
<evidence type="ECO:0000313" key="14">
    <source>
        <dbReference type="EMBL" id="MBO3272874.1"/>
    </source>
</evidence>
<evidence type="ECO:0000256" key="12">
    <source>
        <dbReference type="ARBA" id="ARBA00025324"/>
    </source>
</evidence>
<comment type="caution">
    <text evidence="14">The sequence shown here is derived from an EMBL/GenBank/DDBJ whole genome shotgun (WGS) entry which is preliminary data.</text>
</comment>
<comment type="subcellular location">
    <subcellularLocation>
        <location evidence="1">Cell membrane</location>
        <topology evidence="1">Single-pass membrane protein</topology>
    </subcellularLocation>
</comment>
<evidence type="ECO:0000256" key="4">
    <source>
        <dbReference type="ARBA" id="ARBA00022692"/>
    </source>
</evidence>
<evidence type="ECO:0000256" key="8">
    <source>
        <dbReference type="ARBA" id="ARBA00023315"/>
    </source>
</evidence>
<keyword evidence="8" id="KW-0012">Acyltransferase</keyword>
<keyword evidence="7 13" id="KW-0472">Membrane</keyword>
<dbReference type="Pfam" id="PF18927">
    <property type="entry name" value="CrtO"/>
    <property type="match status" value="1"/>
</dbReference>
<proteinExistence type="inferred from homology"/>
<protein>
    <recommendedName>
        <fullName evidence="11">Glycosyl-4,4'-diaponeurosporenoate acyltransferase</fullName>
    </recommendedName>
</protein>
<dbReference type="EMBL" id="JAGETX010000019">
    <property type="protein sequence ID" value="MBO3272874.1"/>
    <property type="molecule type" value="Genomic_DNA"/>
</dbReference>
<evidence type="ECO:0000256" key="11">
    <source>
        <dbReference type="ARBA" id="ARBA00023667"/>
    </source>
</evidence>
<feature type="transmembrane region" description="Helical" evidence="13">
    <location>
        <begin position="6"/>
        <end position="29"/>
    </location>
</feature>
<keyword evidence="15" id="KW-1185">Reference proteome</keyword>